<proteinExistence type="predicted"/>
<feature type="compositionally biased region" description="Pro residues" evidence="1">
    <location>
        <begin position="471"/>
        <end position="482"/>
    </location>
</feature>
<dbReference type="VEuPathDB" id="VectorBase:CSON009765"/>
<gene>
    <name evidence="2" type="primary">CSON009765</name>
</gene>
<reference evidence="2" key="1">
    <citation type="submission" date="2018-07" db="EMBL/GenBank/DDBJ databases">
        <authorList>
            <person name="Quirk P.G."/>
            <person name="Krulwich T.A."/>
        </authorList>
    </citation>
    <scope>NUCLEOTIDE SEQUENCE</scope>
</reference>
<feature type="region of interest" description="Disordered" evidence="1">
    <location>
        <begin position="71"/>
        <end position="94"/>
    </location>
</feature>
<dbReference type="Gene3D" id="3.80.10.10">
    <property type="entry name" value="Ribonuclease Inhibitor"/>
    <property type="match status" value="1"/>
</dbReference>
<sequence>MSQLKKSASFRSRIPIRNKDKYQRGSSPPLLLNSATSATIFLDQQQRHHHHTAHRHRSNNILVKRRYNHNDRQPQHYSSSSSFSSSDESNESEVPLQMLLKRSTFNNNNNNINNSRGSHKMANAHTQAISVSTDAISLDALLDSVSSGSFSGPSSPQHKMLSQTKIDTNSRLCSYESLNQCALETLYNRRPSEKRTCIYVSSTDININDTPAQGYYDEEKKGFYLKNSSSSNLNHIEITDAYQQKQKIDIVTKSNNNGVFASEGIEENDDDRKQKELSDWYYIKTSSKPKNTSNSYIKNPSPYTRRKVLMTNSNLSINSNNNSSSTNNIYHPNYDSTKNLNNIDEIKSKNDYIPVPAVRKFLPKSPVSYARKCYNNVRQKQQLTQTSSLTARIGEITSSSFEHVPSSVNNNNNNNNIGSGTFTFQSEIVPEKQFSNNSLDVKAIRIHQQQNSSTVDESLSKYRDARRRPLPVIPNIPPPSSPPSQVIQQTEKSQLWPAELEPELPLESQWADGAGDEYWNQGCAWYYAQQQQQQQQQQKQNTTGTSISQAATTTLSSYRSECELTGSYISLECPSPPGPPPQSLLDNSRKDPQAKLIRCLKELYTELASREPIVPIWAQPVAPGVLCPAHIELELRLHYKSHGLNELLSVDQLLQPLQVKDGPFLEAPRRVLIECQAAYMNQCNLALRLLHSWSARVPCWPPRGEPIALALFIPIHEIKTTISNYINKEFLHGFNGFNAAWNSLDSLKGKLLFILTGYDYLRGLSKGNKKNKTIPQDITDLLEGRLFPEARIILIGTTSVAQDILPFMQRHVTYEGLTWPRSASLLGGGQWGAPTRLLDAVQKSTYLRTISRTPLGCLAICRLFESNNCDLPSDEIDIIEGILNIVAPNYLQTNITELGRLALFCLKTKRSVVSTSEINMYCSHPDSIIANCLDKNSLFGKSSKRKGDSFYNPICYGIFEYLAAAFLVSLSGRPGLLAAEITGLATGDEVDGDILKVLSYAMSILGGRAHTLLSKLTPLWLSPQTIFSLAVAGGDNPSNLNALCDVLGICKAPPVCPLESKPLWVQVKSNPIELQGWGMALKSPNCTLKNLELMYQIEKNVLHESRSALNIFLDALHKNESVSTLRISSLIENDVRDTEINHLAECVGKAILKPRLEHLELILTMLEEDPPVLKLQPVVNALCRSLQLDRNNKITSLMLDLGLCTSQLVQICGTLEKCSRISVLSLPHLRLERGAVSALASLFSIRQLSYLALPSCWGGREDPSSSSGVSSGSGSSGLLKQGTLPGNNAPSPRMAYPPFGLFSSLPRGALMPNNTLGRSSTLPRQQLEANKSSQDSVMSRNCWYPTPGCDGAHNSGTMHDLFQAARNPNSHLHGIDLSKSQLSLEDSMCLGETVRVSTTLHSIKLEGASRLTEVLPIVLGAGESNCLQMLSLASPKIILEDTAVAMTARALSSCISCRLLDLTGWTFKIENVSTLAALRSFLSLTNVRELSLSNSKLNLSLFNSTVAMRSDAFSCTSVVVLKTQGAQVIFSDNISVRGPQLLPYLKGFHNLRELDISAPLRSSLGSSSCSPLILEDKDMINFFNQLNLNFGTLNTLIQKNWIIHLDDKVRTLKNLSKILKSSTISHIKLDGISVMDRPKKQRIESQLIATFLSSMPSLRWLGISLHGMSEDQIATIGAAIREIRGNEIDIRLIESNIEHAKLITQCFVDGKFDIRVSTFGTSLSGILIHAERCLTRR</sequence>
<protein>
    <submittedName>
        <fullName evidence="2">CSON009765 protein</fullName>
    </submittedName>
</protein>
<name>A0A336M0V3_CULSO</name>
<feature type="region of interest" description="Disordered" evidence="1">
    <location>
        <begin position="1313"/>
        <end position="1333"/>
    </location>
</feature>
<feature type="region of interest" description="Disordered" evidence="1">
    <location>
        <begin position="1263"/>
        <end position="1290"/>
    </location>
</feature>
<dbReference type="InterPro" id="IPR027417">
    <property type="entry name" value="P-loop_NTPase"/>
</dbReference>
<feature type="compositionally biased region" description="Polar residues" evidence="1">
    <location>
        <begin position="1"/>
        <end position="10"/>
    </location>
</feature>
<feature type="region of interest" description="Disordered" evidence="1">
    <location>
        <begin position="469"/>
        <end position="493"/>
    </location>
</feature>
<evidence type="ECO:0000313" key="2">
    <source>
        <dbReference type="EMBL" id="SSX23864.1"/>
    </source>
</evidence>
<feature type="compositionally biased region" description="Low complexity" evidence="1">
    <location>
        <begin position="1264"/>
        <end position="1277"/>
    </location>
</feature>
<feature type="region of interest" description="Disordered" evidence="1">
    <location>
        <begin position="1"/>
        <end position="30"/>
    </location>
</feature>
<accession>A0A336M0V3</accession>
<evidence type="ECO:0000256" key="1">
    <source>
        <dbReference type="SAM" id="MobiDB-lite"/>
    </source>
</evidence>
<dbReference type="SUPFAM" id="SSF52047">
    <property type="entry name" value="RNI-like"/>
    <property type="match status" value="1"/>
</dbReference>
<organism evidence="2">
    <name type="scientific">Culicoides sonorensis</name>
    <name type="common">Biting midge</name>
    <dbReference type="NCBI Taxonomy" id="179676"/>
    <lineage>
        <taxon>Eukaryota</taxon>
        <taxon>Metazoa</taxon>
        <taxon>Ecdysozoa</taxon>
        <taxon>Arthropoda</taxon>
        <taxon>Hexapoda</taxon>
        <taxon>Insecta</taxon>
        <taxon>Pterygota</taxon>
        <taxon>Neoptera</taxon>
        <taxon>Endopterygota</taxon>
        <taxon>Diptera</taxon>
        <taxon>Nematocera</taxon>
        <taxon>Chironomoidea</taxon>
        <taxon>Ceratopogonidae</taxon>
        <taxon>Ceratopogoninae</taxon>
        <taxon>Culicoides</taxon>
        <taxon>Monoculicoides</taxon>
    </lineage>
</organism>
<feature type="compositionally biased region" description="Low complexity" evidence="1">
    <location>
        <begin position="483"/>
        <end position="493"/>
    </location>
</feature>
<dbReference type="Gene3D" id="3.40.50.300">
    <property type="entry name" value="P-loop containing nucleotide triphosphate hydrolases"/>
    <property type="match status" value="1"/>
</dbReference>
<dbReference type="OMA" id="WSREPPW"/>
<feature type="compositionally biased region" description="Low complexity" evidence="1">
    <location>
        <begin position="78"/>
        <end position="87"/>
    </location>
</feature>
<dbReference type="EMBL" id="UFQT01000390">
    <property type="protein sequence ID" value="SSX23864.1"/>
    <property type="molecule type" value="Genomic_DNA"/>
</dbReference>
<dbReference type="InterPro" id="IPR032675">
    <property type="entry name" value="LRR_dom_sf"/>
</dbReference>